<keyword evidence="1" id="KW-1133">Transmembrane helix</keyword>
<evidence type="ECO:0000313" key="4">
    <source>
        <dbReference type="Proteomes" id="UP000076078"/>
    </source>
</evidence>
<gene>
    <name evidence="3" type="ORF">DLAC_01683</name>
</gene>
<feature type="chain" id="PRO_5007593748" description="Transmembrane protein" evidence="2">
    <location>
        <begin position="26"/>
        <end position="537"/>
    </location>
</feature>
<proteinExistence type="predicted"/>
<organism evidence="3 4">
    <name type="scientific">Tieghemostelium lacteum</name>
    <name type="common">Slime mold</name>
    <name type="synonym">Dictyostelium lacteum</name>
    <dbReference type="NCBI Taxonomy" id="361077"/>
    <lineage>
        <taxon>Eukaryota</taxon>
        <taxon>Amoebozoa</taxon>
        <taxon>Evosea</taxon>
        <taxon>Eumycetozoa</taxon>
        <taxon>Dictyostelia</taxon>
        <taxon>Dictyosteliales</taxon>
        <taxon>Raperosteliaceae</taxon>
        <taxon>Tieghemostelium</taxon>
    </lineage>
</organism>
<keyword evidence="2" id="KW-0732">Signal</keyword>
<sequence length="537" mass="58077">MKYLYNGLIIVLVYLICNFNGNSIASEIRFDNTNDCSKLICNFNNETLWIGGIAPGVNDSAIIDYSNSTFNGGDASGSKGDITQVIVVSDNVEIVNIQLVGPLLVLEIYGQLVVSDNTNLTNSNISILSVNSVNNTYETELSTVTLTDANILLNTLVETYFVNINGNDNSGIYIDQGNLTVHSQDDTTVFIVGTLLINSPESLVLMSGSIGINNLQSQGNITVFGQCYLTFGPSKSGISNINSLQAILKEDSFMEFLDATQFQELDIIMIFQNQTTYVTIEKPLSIIHSFEIDAIFIIPPNLTLQVDNSWDFGSGGGLNVNGQLSITHNMTVGDIGINLKPGSSLSTDPVVIQSNIDMQNSTLTSESTVFNGSISVEASNINLLGSVKVSGNLVLDNHSQLTLTNILFNQSTPTILIGGQAEIAGILSVSIKDQFDGPFGALLIQAEKITGNFSNFQILTFGSDSASTFDLVTSQDGSQQIWLRINNNSNNKKQKLPNWKIALIVIGSLGTIFIVFFIIIKVIRAIKGNSQHDYLSI</sequence>
<reference evidence="3 4" key="1">
    <citation type="submission" date="2015-12" db="EMBL/GenBank/DDBJ databases">
        <title>Dictyostelia acquired genes for synthesis and detection of signals that induce cell-type specialization by lateral gene transfer from prokaryotes.</title>
        <authorList>
            <person name="Gloeckner G."/>
            <person name="Schaap P."/>
        </authorList>
    </citation>
    <scope>NUCLEOTIDE SEQUENCE [LARGE SCALE GENOMIC DNA]</scope>
    <source>
        <strain evidence="3 4">TK</strain>
    </source>
</reference>
<evidence type="ECO:0000256" key="2">
    <source>
        <dbReference type="SAM" id="SignalP"/>
    </source>
</evidence>
<dbReference type="InParanoid" id="A0A152A627"/>
<evidence type="ECO:0008006" key="5">
    <source>
        <dbReference type="Google" id="ProtNLM"/>
    </source>
</evidence>
<protein>
    <recommendedName>
        <fullName evidence="5">Transmembrane protein</fullName>
    </recommendedName>
</protein>
<dbReference type="Proteomes" id="UP000076078">
    <property type="component" value="Unassembled WGS sequence"/>
</dbReference>
<evidence type="ECO:0000256" key="1">
    <source>
        <dbReference type="SAM" id="Phobius"/>
    </source>
</evidence>
<dbReference type="EMBL" id="LODT01000006">
    <property type="protein sequence ID" value="KYR01678.1"/>
    <property type="molecule type" value="Genomic_DNA"/>
</dbReference>
<feature type="signal peptide" evidence="2">
    <location>
        <begin position="1"/>
        <end position="25"/>
    </location>
</feature>
<keyword evidence="1" id="KW-0472">Membrane</keyword>
<comment type="caution">
    <text evidence="3">The sequence shown here is derived from an EMBL/GenBank/DDBJ whole genome shotgun (WGS) entry which is preliminary data.</text>
</comment>
<keyword evidence="1" id="KW-0812">Transmembrane</keyword>
<feature type="transmembrane region" description="Helical" evidence="1">
    <location>
        <begin position="499"/>
        <end position="520"/>
    </location>
</feature>
<dbReference type="AlphaFoldDB" id="A0A152A627"/>
<name>A0A152A627_TIELA</name>
<evidence type="ECO:0000313" key="3">
    <source>
        <dbReference type="EMBL" id="KYR01678.1"/>
    </source>
</evidence>
<keyword evidence="4" id="KW-1185">Reference proteome</keyword>
<accession>A0A152A627</accession>